<evidence type="ECO:0000313" key="2">
    <source>
        <dbReference type="EMBL" id="WAU09382.1"/>
    </source>
</evidence>
<organism evidence="2 3">
    <name type="scientific">Streptomyces nigrescens</name>
    <dbReference type="NCBI Taxonomy" id="1920"/>
    <lineage>
        <taxon>Bacteria</taxon>
        <taxon>Bacillati</taxon>
        <taxon>Actinomycetota</taxon>
        <taxon>Actinomycetes</taxon>
        <taxon>Kitasatosporales</taxon>
        <taxon>Streptomycetaceae</taxon>
        <taxon>Streptomyces</taxon>
    </lineage>
</organism>
<feature type="region of interest" description="Disordered" evidence="1">
    <location>
        <begin position="1"/>
        <end position="27"/>
    </location>
</feature>
<evidence type="ECO:0000313" key="3">
    <source>
        <dbReference type="Proteomes" id="UP001210169"/>
    </source>
</evidence>
<evidence type="ECO:0000256" key="1">
    <source>
        <dbReference type="SAM" id="MobiDB-lite"/>
    </source>
</evidence>
<dbReference type="RefSeq" id="WP_277413158.1">
    <property type="nucleotide sequence ID" value="NZ_CP114203.1"/>
</dbReference>
<sequence>MAVVLPGARGRRNPEWSPPGSAWPRSLRNQSAAFRAGRRRIGFIGEAQGDDGGCPLRDVRLYVGAFATYERRLSYVLEGQEVAAPQRVLVHS</sequence>
<dbReference type="Proteomes" id="UP001210169">
    <property type="component" value="Chromosome"/>
</dbReference>
<proteinExistence type="predicted"/>
<keyword evidence="3" id="KW-1185">Reference proteome</keyword>
<reference evidence="2 3" key="1">
    <citation type="submission" date="2022-12" db="EMBL/GenBank/DDBJ databases">
        <authorList>
            <person name="Ruckert C."/>
            <person name="Busche T."/>
            <person name="Kalinowski J."/>
            <person name="Wittmann C."/>
        </authorList>
    </citation>
    <scope>NUCLEOTIDE SEQUENCE [LARGE SCALE GENOMIC DNA]</scope>
    <source>
        <strain evidence="2 3">DSM 40276</strain>
    </source>
</reference>
<protein>
    <submittedName>
        <fullName evidence="2">Uncharacterized protein</fullName>
    </submittedName>
</protein>
<dbReference type="GeneID" id="301337326"/>
<dbReference type="EMBL" id="CP114203">
    <property type="protein sequence ID" value="WAU09382.1"/>
    <property type="molecule type" value="Genomic_DNA"/>
</dbReference>
<accession>A0ABY7JHD1</accession>
<gene>
    <name evidence="2" type="ORF">STRNI_008193</name>
</gene>
<name>A0ABY7JHD1_STRNI</name>